<gene>
    <name evidence="14" type="primary">pknB</name>
    <name evidence="14" type="ORF">K9V48_06110</name>
</gene>
<comment type="caution">
    <text evidence="14">The sequence shown here is derived from an EMBL/GenBank/DDBJ whole genome shotgun (WGS) entry which is preliminary data.</text>
</comment>
<dbReference type="SMART" id="SM00740">
    <property type="entry name" value="PASTA"/>
    <property type="match status" value="3"/>
</dbReference>
<dbReference type="PANTHER" id="PTHR43289:SF34">
    <property type="entry name" value="SERINE_THREONINE-PROTEIN KINASE YBDM-RELATED"/>
    <property type="match status" value="1"/>
</dbReference>
<evidence type="ECO:0000313" key="14">
    <source>
        <dbReference type="EMBL" id="MBZ5749825.1"/>
    </source>
</evidence>
<comment type="catalytic activity">
    <reaction evidence="8">
        <text>L-seryl-[protein] + ATP = O-phospho-L-seryl-[protein] + ADP + H(+)</text>
        <dbReference type="Rhea" id="RHEA:17989"/>
        <dbReference type="Rhea" id="RHEA-COMP:9863"/>
        <dbReference type="Rhea" id="RHEA-COMP:11604"/>
        <dbReference type="ChEBI" id="CHEBI:15378"/>
        <dbReference type="ChEBI" id="CHEBI:29999"/>
        <dbReference type="ChEBI" id="CHEBI:30616"/>
        <dbReference type="ChEBI" id="CHEBI:83421"/>
        <dbReference type="ChEBI" id="CHEBI:456216"/>
        <dbReference type="EC" id="2.7.11.1"/>
    </reaction>
</comment>
<keyword evidence="15" id="KW-1185">Reference proteome</keyword>
<accession>A0ABS7UNE3</accession>
<dbReference type="Pfam" id="PF21160">
    <property type="entry name" value="PrkC-like_PASTA-like"/>
    <property type="match status" value="1"/>
</dbReference>
<feature type="transmembrane region" description="Helical" evidence="11">
    <location>
        <begin position="350"/>
        <end position="372"/>
    </location>
</feature>
<evidence type="ECO:0000256" key="6">
    <source>
        <dbReference type="ARBA" id="ARBA00022840"/>
    </source>
</evidence>
<sequence>MLIGKRISGRYKILEVIGGGGMANVYLARDMILEREVAMKVLRFDFSNDDEFIKRFRREAQSTTSLAHPNIVSIYDVGEEDNIYYIVMEYVNGQTLKQYIQQFAPVHPRKATNIMVQIVSAIEHAHENQIIHRDIKPHNILLDHDGNVKVTDFGIAMALSSTTITQTNSVLGSIHYLSPEQARGGLANKKSDIYAIGIVLFELLTGRLPFDGESAISIALKHLQSETPSAKRWNPDIPQSLENIILKSTAKDPFHRYETAEEMEKDLETVFDVSRINEKRFTIPEDDEATKAIPIITNENLILTQDKIDDTIVRDPVPTLNKGNSTDIKNNKQTKKEKKVKKPRKKKNKLARIIITTFFLLMIASIASFTIIPPLLLPKDVEVPDVTGLTSEEARGILTKQGFEIGELILSSDEEIEEGSVIKTDPSAHGITKEGATISIYESTGKETFVLEDYVGRNIDRVKAILTMKGFTKIKVTEEYDESDLVGTILGQSPEVGDEVIPSEDTLTLTVSKGPKPIKIEDLVGKSKEEVEEYVRNNGFDSTISEDNSDTIPKDHLISLSPEAGIEVNPKETTLQLVYSIGPEAEPPEIVTKTVTKTIDIPYDPEEEGQELEVSISIGDVNRSLSEPFETFPITSPQVKTLEFTIEQGQVAIYQVIIDGKVISTETIPFPNE</sequence>
<organism evidence="14 15">
    <name type="scientific">Metabacillus rhizolycopersici</name>
    <dbReference type="NCBI Taxonomy" id="2875709"/>
    <lineage>
        <taxon>Bacteria</taxon>
        <taxon>Bacillati</taxon>
        <taxon>Bacillota</taxon>
        <taxon>Bacilli</taxon>
        <taxon>Bacillales</taxon>
        <taxon>Bacillaceae</taxon>
        <taxon>Metabacillus</taxon>
    </lineage>
</organism>
<dbReference type="EC" id="2.7.11.1" evidence="1"/>
<feature type="region of interest" description="Disordered" evidence="10">
    <location>
        <begin position="316"/>
        <end position="344"/>
    </location>
</feature>
<evidence type="ECO:0000256" key="11">
    <source>
        <dbReference type="SAM" id="Phobius"/>
    </source>
</evidence>
<dbReference type="PROSITE" id="PS50011">
    <property type="entry name" value="PROTEIN_KINASE_DOM"/>
    <property type="match status" value="1"/>
</dbReference>
<evidence type="ECO:0000256" key="8">
    <source>
        <dbReference type="ARBA" id="ARBA00048679"/>
    </source>
</evidence>
<comment type="catalytic activity">
    <reaction evidence="7">
        <text>L-threonyl-[protein] + ATP = O-phospho-L-threonyl-[protein] + ADP + H(+)</text>
        <dbReference type="Rhea" id="RHEA:46608"/>
        <dbReference type="Rhea" id="RHEA-COMP:11060"/>
        <dbReference type="Rhea" id="RHEA-COMP:11605"/>
        <dbReference type="ChEBI" id="CHEBI:15378"/>
        <dbReference type="ChEBI" id="CHEBI:30013"/>
        <dbReference type="ChEBI" id="CHEBI:30616"/>
        <dbReference type="ChEBI" id="CHEBI:61977"/>
        <dbReference type="ChEBI" id="CHEBI:456216"/>
        <dbReference type="EC" id="2.7.11.1"/>
    </reaction>
</comment>
<dbReference type="SUPFAM" id="SSF56112">
    <property type="entry name" value="Protein kinase-like (PK-like)"/>
    <property type="match status" value="1"/>
</dbReference>
<evidence type="ECO:0000256" key="5">
    <source>
        <dbReference type="ARBA" id="ARBA00022777"/>
    </source>
</evidence>
<feature type="binding site" evidence="9">
    <location>
        <position position="40"/>
    </location>
    <ligand>
        <name>ATP</name>
        <dbReference type="ChEBI" id="CHEBI:30616"/>
    </ligand>
</feature>
<evidence type="ECO:0000259" key="13">
    <source>
        <dbReference type="PROSITE" id="PS51178"/>
    </source>
</evidence>
<dbReference type="InterPro" id="IPR000719">
    <property type="entry name" value="Prot_kinase_dom"/>
</dbReference>
<keyword evidence="4 9" id="KW-0547">Nucleotide-binding</keyword>
<evidence type="ECO:0000259" key="12">
    <source>
        <dbReference type="PROSITE" id="PS50011"/>
    </source>
</evidence>
<keyword evidence="5 14" id="KW-0418">Kinase</keyword>
<dbReference type="RefSeq" id="WP_224137809.1">
    <property type="nucleotide sequence ID" value="NZ_JAIQUM010000009.1"/>
</dbReference>
<dbReference type="InterPro" id="IPR005543">
    <property type="entry name" value="PASTA_dom"/>
</dbReference>
<dbReference type="InterPro" id="IPR008271">
    <property type="entry name" value="Ser/Thr_kinase_AS"/>
</dbReference>
<dbReference type="PROSITE" id="PS51178">
    <property type="entry name" value="PASTA"/>
    <property type="match status" value="3"/>
</dbReference>
<keyword evidence="11" id="KW-0812">Transmembrane</keyword>
<dbReference type="Pfam" id="PF03793">
    <property type="entry name" value="PASTA"/>
    <property type="match status" value="3"/>
</dbReference>
<dbReference type="InterPro" id="IPR011009">
    <property type="entry name" value="Kinase-like_dom_sf"/>
</dbReference>
<feature type="domain" description="PASTA" evidence="13">
    <location>
        <begin position="377"/>
        <end position="444"/>
    </location>
</feature>
<evidence type="ECO:0000256" key="10">
    <source>
        <dbReference type="SAM" id="MobiDB-lite"/>
    </source>
</evidence>
<name>A0ABS7UNE3_9BACI</name>
<keyword evidence="11" id="KW-0472">Membrane</keyword>
<dbReference type="PROSITE" id="PS00108">
    <property type="entry name" value="PROTEIN_KINASE_ST"/>
    <property type="match status" value="1"/>
</dbReference>
<dbReference type="PANTHER" id="PTHR43289">
    <property type="entry name" value="MITOGEN-ACTIVATED PROTEIN KINASE KINASE KINASE 20-RELATED"/>
    <property type="match status" value="1"/>
</dbReference>
<dbReference type="Gene3D" id="3.30.10.20">
    <property type="match status" value="3"/>
</dbReference>
<feature type="domain" description="Protein kinase" evidence="12">
    <location>
        <begin position="11"/>
        <end position="271"/>
    </location>
</feature>
<dbReference type="PROSITE" id="PS00107">
    <property type="entry name" value="PROTEIN_KINASE_ATP"/>
    <property type="match status" value="1"/>
</dbReference>
<protein>
    <recommendedName>
        <fullName evidence="1">non-specific serine/threonine protein kinase</fullName>
        <ecNumber evidence="1">2.7.11.1</ecNumber>
    </recommendedName>
</protein>
<feature type="compositionally biased region" description="Basic residues" evidence="10">
    <location>
        <begin position="332"/>
        <end position="344"/>
    </location>
</feature>
<dbReference type="Pfam" id="PF00069">
    <property type="entry name" value="Pkinase"/>
    <property type="match status" value="1"/>
</dbReference>
<reference evidence="14" key="1">
    <citation type="submission" date="2024-05" db="EMBL/GenBank/DDBJ databases">
        <title>Metabacillus sp. nov., isolated from the rhizosphere soil of tomato plants.</title>
        <authorList>
            <person name="Ma R."/>
        </authorList>
    </citation>
    <scope>NUCLEOTIDE SEQUENCE</scope>
    <source>
        <strain evidence="14">DBTR6</strain>
    </source>
</reference>
<keyword evidence="3" id="KW-0808">Transferase</keyword>
<dbReference type="Proteomes" id="UP001165287">
    <property type="component" value="Unassembled WGS sequence"/>
</dbReference>
<evidence type="ECO:0000256" key="3">
    <source>
        <dbReference type="ARBA" id="ARBA00022679"/>
    </source>
</evidence>
<dbReference type="Gene3D" id="1.10.510.10">
    <property type="entry name" value="Transferase(Phosphotransferase) domain 1"/>
    <property type="match status" value="1"/>
</dbReference>
<dbReference type="CDD" id="cd14014">
    <property type="entry name" value="STKc_PknB_like"/>
    <property type="match status" value="1"/>
</dbReference>
<dbReference type="EMBL" id="JAIQUM010000009">
    <property type="protein sequence ID" value="MBZ5749825.1"/>
    <property type="molecule type" value="Genomic_DNA"/>
</dbReference>
<evidence type="ECO:0000256" key="4">
    <source>
        <dbReference type="ARBA" id="ARBA00022741"/>
    </source>
</evidence>
<evidence type="ECO:0000313" key="15">
    <source>
        <dbReference type="Proteomes" id="UP001165287"/>
    </source>
</evidence>
<keyword evidence="11" id="KW-1133">Transmembrane helix</keyword>
<evidence type="ECO:0000256" key="9">
    <source>
        <dbReference type="PROSITE-ProRule" id="PRU10141"/>
    </source>
</evidence>
<proteinExistence type="predicted"/>
<dbReference type="InterPro" id="IPR017441">
    <property type="entry name" value="Protein_kinase_ATP_BS"/>
</dbReference>
<dbReference type="CDD" id="cd06577">
    <property type="entry name" value="PASTA_pknB"/>
    <property type="match status" value="3"/>
</dbReference>
<dbReference type="Gene3D" id="3.30.200.20">
    <property type="entry name" value="Phosphorylase Kinase, domain 1"/>
    <property type="match status" value="1"/>
</dbReference>
<keyword evidence="2" id="KW-0723">Serine/threonine-protein kinase</keyword>
<evidence type="ECO:0000256" key="7">
    <source>
        <dbReference type="ARBA" id="ARBA00047899"/>
    </source>
</evidence>
<evidence type="ECO:0000256" key="2">
    <source>
        <dbReference type="ARBA" id="ARBA00022527"/>
    </source>
</evidence>
<keyword evidence="6 9" id="KW-0067">ATP-binding</keyword>
<evidence type="ECO:0000256" key="1">
    <source>
        <dbReference type="ARBA" id="ARBA00012513"/>
    </source>
</evidence>
<feature type="domain" description="PASTA" evidence="13">
    <location>
        <begin position="514"/>
        <end position="581"/>
    </location>
</feature>
<dbReference type="NCBIfam" id="NF033483">
    <property type="entry name" value="PknB_PASTA_kin"/>
    <property type="match status" value="1"/>
</dbReference>
<feature type="domain" description="PASTA" evidence="13">
    <location>
        <begin position="445"/>
        <end position="513"/>
    </location>
</feature>
<dbReference type="GO" id="GO:0016301">
    <property type="term" value="F:kinase activity"/>
    <property type="evidence" value="ECO:0007669"/>
    <property type="project" value="UniProtKB-KW"/>
</dbReference>
<dbReference type="Gene3D" id="2.60.40.2560">
    <property type="match status" value="1"/>
</dbReference>
<dbReference type="SMART" id="SM00220">
    <property type="entry name" value="S_TKc"/>
    <property type="match status" value="1"/>
</dbReference>